<dbReference type="OrthoDB" id="9971853at2759"/>
<dbReference type="GO" id="GO:0050295">
    <property type="term" value="F:steryl-beta-glucosidase activity"/>
    <property type="evidence" value="ECO:0007669"/>
    <property type="project" value="TreeGrafter"/>
</dbReference>
<evidence type="ECO:0000256" key="4">
    <source>
        <dbReference type="SAM" id="Phobius"/>
    </source>
</evidence>
<gene>
    <name evidence="6" type="ORF">NliqN6_3892</name>
</gene>
<dbReference type="GO" id="GO:0005975">
    <property type="term" value="P:carbohydrate metabolic process"/>
    <property type="evidence" value="ECO:0007669"/>
    <property type="project" value="InterPro"/>
</dbReference>
<dbReference type="InterPro" id="IPR052066">
    <property type="entry name" value="Glycosphingolipid_Hydrolases"/>
</dbReference>
<accession>A0A8H3YFA0</accession>
<organism evidence="6 7">
    <name type="scientific">Naganishia liquefaciens</name>
    <dbReference type="NCBI Taxonomy" id="104408"/>
    <lineage>
        <taxon>Eukaryota</taxon>
        <taxon>Fungi</taxon>
        <taxon>Dikarya</taxon>
        <taxon>Basidiomycota</taxon>
        <taxon>Agaricomycotina</taxon>
        <taxon>Tremellomycetes</taxon>
        <taxon>Filobasidiales</taxon>
        <taxon>Filobasidiaceae</taxon>
        <taxon>Naganishia</taxon>
    </lineage>
</organism>
<dbReference type="GO" id="GO:1904462">
    <property type="term" value="P:ergosteryl 3-beta-D-glucoside catabolic process"/>
    <property type="evidence" value="ECO:0007669"/>
    <property type="project" value="TreeGrafter"/>
</dbReference>
<proteinExistence type="inferred from homology"/>
<dbReference type="Proteomes" id="UP000620104">
    <property type="component" value="Unassembled WGS sequence"/>
</dbReference>
<dbReference type="InterPro" id="IPR018087">
    <property type="entry name" value="Glyco_hydro_5_CS"/>
</dbReference>
<dbReference type="Gene3D" id="3.20.20.80">
    <property type="entry name" value="Glycosidases"/>
    <property type="match status" value="2"/>
</dbReference>
<dbReference type="InterPro" id="IPR013780">
    <property type="entry name" value="Glyco_hydro_b"/>
</dbReference>
<keyword evidence="4" id="KW-0812">Transmembrane</keyword>
<feature type="domain" description="Glycoside hydrolase family 5 C-terminal" evidence="5">
    <location>
        <begin position="583"/>
        <end position="694"/>
    </location>
</feature>
<dbReference type="AlphaFoldDB" id="A0A8H3YFA0"/>
<dbReference type="PANTHER" id="PTHR31308:SF5">
    <property type="entry name" value="ERGOSTERYL-BETA-GLUCOSIDASE"/>
    <property type="match status" value="1"/>
</dbReference>
<dbReference type="PROSITE" id="PS00659">
    <property type="entry name" value="GLYCOSYL_HYDROL_F5"/>
    <property type="match status" value="1"/>
</dbReference>
<keyword evidence="4" id="KW-1133">Transmembrane helix</keyword>
<dbReference type="Gene3D" id="2.60.40.1180">
    <property type="entry name" value="Golgi alpha-mannosidase II"/>
    <property type="match status" value="1"/>
</dbReference>
<reference evidence="6" key="1">
    <citation type="submission" date="2020-07" db="EMBL/GenBank/DDBJ databases">
        <title>Draft Genome Sequence of a Deep-Sea Yeast, Naganishia (Cryptococcus) liquefaciens strain N6.</title>
        <authorList>
            <person name="Han Y.W."/>
            <person name="Kajitani R."/>
            <person name="Morimoto H."/>
            <person name="Parhat M."/>
            <person name="Tsubouchi H."/>
            <person name="Bakenova O."/>
            <person name="Ogata M."/>
            <person name="Argunhan B."/>
            <person name="Aoki R."/>
            <person name="Kajiwara S."/>
            <person name="Itoh T."/>
            <person name="Iwasaki H."/>
        </authorList>
    </citation>
    <scope>NUCLEOTIDE SEQUENCE</scope>
    <source>
        <strain evidence="6">N6</strain>
    </source>
</reference>
<feature type="transmembrane region" description="Helical" evidence="4">
    <location>
        <begin position="706"/>
        <end position="724"/>
    </location>
</feature>
<sequence>MSALELRVHGRHVLDRDARVVSLRGVNVSGCSKVPSSDARVDIPEPEATSYINRPFSLEEAPTHWRRLKRWGLTYLRITTTWEAIEHAGPGKYDTAYLDYLRALMESMTAHGLVAYICMHQDVWSRHTGGSGAPAWTLHAAGLVSDPDKLTATDAAYVHGVTSRGKLAEGERGLWPTGYTKLACATMNTLFWAGETFAPRCMVNPATGLPCDVSPTDSPQNIQTFLQARFLAMYEQLVRATGDVSGVLGFEMINEPHPGYIGLPTLHGWNYQTDLHLGAAPSPLQSFAAGSGHETPGVAVYTRSWPVPTRKTASTVLPHKGEESARAWLNGVQCAWEREAVWMWDREQGRTVVLKEGYFARTAKGRRVDFYGDFYWPFVRRWEELVRSLAQGKMMHVEGVPNEFCPDWPRDVRPRDLVYSPHWYDLNVLFNKSFGFMTVNVQGLARGMFITRALYFGAAAAQRNYELQIGNIARKAYQKLGEVPVVFGETGIPMDMNRREAFKTGDFRWQERMMDSLMTAIERTMVGVNLWNYNPGNNDTLGDDWNFENFSWFSEQHLDEPTRRGAQGKQLDEGCRLLKAVVRPYAVRTAGIPISTEYKLARATFRYRFANPTSQPVRHAPSADILYAPPLHGHPAITDRTTEIFLPSWWADASREGKLAVSCSDGTVRVDEDAQRVWWTLGNETEGFVHEIRIRDMSVGLPESTWMLMSLLALMVMLLGVWLIRL</sequence>
<dbReference type="EMBL" id="BLZA01000021">
    <property type="protein sequence ID" value="GHJ87490.1"/>
    <property type="molecule type" value="Genomic_DNA"/>
</dbReference>
<comment type="caution">
    <text evidence="6">The sequence shown here is derived from an EMBL/GenBank/DDBJ whole genome shotgun (WGS) entry which is preliminary data.</text>
</comment>
<evidence type="ECO:0000256" key="2">
    <source>
        <dbReference type="ARBA" id="ARBA00022801"/>
    </source>
</evidence>
<evidence type="ECO:0000259" key="5">
    <source>
        <dbReference type="Pfam" id="PF18564"/>
    </source>
</evidence>
<keyword evidence="2" id="KW-0378">Hydrolase</keyword>
<protein>
    <recommendedName>
        <fullName evidence="5">Glycoside hydrolase family 5 C-terminal domain-containing protein</fullName>
    </recommendedName>
</protein>
<dbReference type="SUPFAM" id="SSF51445">
    <property type="entry name" value="(Trans)glycosidases"/>
    <property type="match status" value="1"/>
</dbReference>
<evidence type="ECO:0000313" key="7">
    <source>
        <dbReference type="Proteomes" id="UP000620104"/>
    </source>
</evidence>
<dbReference type="Pfam" id="PF18564">
    <property type="entry name" value="Glyco_hydro_5_C"/>
    <property type="match status" value="1"/>
</dbReference>
<comment type="similarity">
    <text evidence="1">Belongs to the glycosyl hydrolase 5 (cellulase A) family.</text>
</comment>
<keyword evidence="3" id="KW-0326">Glycosidase</keyword>
<keyword evidence="4" id="KW-0472">Membrane</keyword>
<keyword evidence="7" id="KW-1185">Reference proteome</keyword>
<dbReference type="InterPro" id="IPR041036">
    <property type="entry name" value="GH5_C"/>
</dbReference>
<dbReference type="PANTHER" id="PTHR31308">
    <property type="match status" value="1"/>
</dbReference>
<evidence type="ECO:0000313" key="6">
    <source>
        <dbReference type="EMBL" id="GHJ87490.1"/>
    </source>
</evidence>
<dbReference type="InterPro" id="IPR017853">
    <property type="entry name" value="GH"/>
</dbReference>
<name>A0A8H3YFA0_9TREE</name>
<evidence type="ECO:0000256" key="3">
    <source>
        <dbReference type="ARBA" id="ARBA00023295"/>
    </source>
</evidence>
<evidence type="ECO:0000256" key="1">
    <source>
        <dbReference type="ARBA" id="ARBA00005641"/>
    </source>
</evidence>